<protein>
    <recommendedName>
        <fullName evidence="1">Retrotransposon gag domain-containing protein</fullName>
    </recommendedName>
</protein>
<keyword evidence="3" id="KW-1185">Reference proteome</keyword>
<sequence>MKGIMRDWFVLSSHQRDMYQNLQILWQGTKSVEDYHKELEVFMIRADVREDREATIAPCLYGLNREIKNVVEIQPFLELEDLVDIASKVECLDQLCHLSLEP</sequence>
<dbReference type="Proteomes" id="UP001497516">
    <property type="component" value="Chromosome 1"/>
</dbReference>
<name>A0AAV2CN53_9ROSI</name>
<dbReference type="PANTHER" id="PTHR35046">
    <property type="entry name" value="ZINC KNUCKLE (CCHC-TYPE) FAMILY PROTEIN"/>
    <property type="match status" value="1"/>
</dbReference>
<dbReference type="InterPro" id="IPR005162">
    <property type="entry name" value="Retrotrans_gag_dom"/>
</dbReference>
<dbReference type="EMBL" id="OZ034813">
    <property type="protein sequence ID" value="CAL1357456.1"/>
    <property type="molecule type" value="Genomic_DNA"/>
</dbReference>
<feature type="domain" description="Retrotransposon gag" evidence="1">
    <location>
        <begin position="4"/>
        <end position="65"/>
    </location>
</feature>
<dbReference type="AlphaFoldDB" id="A0AAV2CN53"/>
<evidence type="ECO:0000313" key="3">
    <source>
        <dbReference type="Proteomes" id="UP001497516"/>
    </source>
</evidence>
<gene>
    <name evidence="2" type="ORF">LTRI10_LOCUS5085</name>
</gene>
<dbReference type="Pfam" id="PF03732">
    <property type="entry name" value="Retrotrans_gag"/>
    <property type="match status" value="1"/>
</dbReference>
<reference evidence="2 3" key="1">
    <citation type="submission" date="2024-04" db="EMBL/GenBank/DDBJ databases">
        <authorList>
            <person name="Fracassetti M."/>
        </authorList>
    </citation>
    <scope>NUCLEOTIDE SEQUENCE [LARGE SCALE GENOMIC DNA]</scope>
</reference>
<dbReference type="PANTHER" id="PTHR35046:SF9">
    <property type="entry name" value="RNA-DIRECTED DNA POLYMERASE"/>
    <property type="match status" value="1"/>
</dbReference>
<organism evidence="2 3">
    <name type="scientific">Linum trigynum</name>
    <dbReference type="NCBI Taxonomy" id="586398"/>
    <lineage>
        <taxon>Eukaryota</taxon>
        <taxon>Viridiplantae</taxon>
        <taxon>Streptophyta</taxon>
        <taxon>Embryophyta</taxon>
        <taxon>Tracheophyta</taxon>
        <taxon>Spermatophyta</taxon>
        <taxon>Magnoliopsida</taxon>
        <taxon>eudicotyledons</taxon>
        <taxon>Gunneridae</taxon>
        <taxon>Pentapetalae</taxon>
        <taxon>rosids</taxon>
        <taxon>fabids</taxon>
        <taxon>Malpighiales</taxon>
        <taxon>Linaceae</taxon>
        <taxon>Linum</taxon>
    </lineage>
</organism>
<accession>A0AAV2CN53</accession>
<proteinExistence type="predicted"/>
<evidence type="ECO:0000259" key="1">
    <source>
        <dbReference type="Pfam" id="PF03732"/>
    </source>
</evidence>
<evidence type="ECO:0000313" key="2">
    <source>
        <dbReference type="EMBL" id="CAL1357456.1"/>
    </source>
</evidence>